<keyword evidence="2 7" id="KW-0812">Transmembrane</keyword>
<dbReference type="InterPro" id="IPR049326">
    <property type="entry name" value="Rhodopsin_dom_fungi"/>
</dbReference>
<reference evidence="9 10" key="1">
    <citation type="submission" date="2023-01" db="EMBL/GenBank/DDBJ databases">
        <title>Analysis of 21 Apiospora genomes using comparative genomics revels a genus with tremendous synthesis potential of carbohydrate active enzymes and secondary metabolites.</title>
        <authorList>
            <person name="Sorensen T."/>
        </authorList>
    </citation>
    <scope>NUCLEOTIDE SEQUENCE [LARGE SCALE GENOMIC DNA]</scope>
    <source>
        <strain evidence="9 10">CBS 114990</strain>
    </source>
</reference>
<feature type="transmembrane region" description="Helical" evidence="7">
    <location>
        <begin position="157"/>
        <end position="181"/>
    </location>
</feature>
<evidence type="ECO:0000256" key="1">
    <source>
        <dbReference type="ARBA" id="ARBA00004141"/>
    </source>
</evidence>
<evidence type="ECO:0000256" key="2">
    <source>
        <dbReference type="ARBA" id="ARBA00022692"/>
    </source>
</evidence>
<evidence type="ECO:0000256" key="6">
    <source>
        <dbReference type="SAM" id="MobiDB-lite"/>
    </source>
</evidence>
<dbReference type="Proteomes" id="UP001433268">
    <property type="component" value="Unassembled WGS sequence"/>
</dbReference>
<accession>A0ABR1VIT4</accession>
<dbReference type="RefSeq" id="XP_066664955.1">
    <property type="nucleotide sequence ID" value="XM_066815665.1"/>
</dbReference>
<evidence type="ECO:0000313" key="9">
    <source>
        <dbReference type="EMBL" id="KAK8071147.1"/>
    </source>
</evidence>
<feature type="compositionally biased region" description="Polar residues" evidence="6">
    <location>
        <begin position="321"/>
        <end position="330"/>
    </location>
</feature>
<organism evidence="9 10">
    <name type="scientific">Apiospora hydei</name>
    <dbReference type="NCBI Taxonomy" id="1337664"/>
    <lineage>
        <taxon>Eukaryota</taxon>
        <taxon>Fungi</taxon>
        <taxon>Dikarya</taxon>
        <taxon>Ascomycota</taxon>
        <taxon>Pezizomycotina</taxon>
        <taxon>Sordariomycetes</taxon>
        <taxon>Xylariomycetidae</taxon>
        <taxon>Amphisphaeriales</taxon>
        <taxon>Apiosporaceae</taxon>
        <taxon>Apiospora</taxon>
    </lineage>
</organism>
<evidence type="ECO:0000256" key="7">
    <source>
        <dbReference type="SAM" id="Phobius"/>
    </source>
</evidence>
<protein>
    <recommendedName>
        <fullName evidence="8">Rhodopsin domain-containing protein</fullName>
    </recommendedName>
</protein>
<comment type="subcellular location">
    <subcellularLocation>
        <location evidence="1">Membrane</location>
        <topology evidence="1">Multi-pass membrane protein</topology>
    </subcellularLocation>
</comment>
<dbReference type="InterPro" id="IPR052337">
    <property type="entry name" value="SAT4-like"/>
</dbReference>
<dbReference type="PANTHER" id="PTHR33048">
    <property type="entry name" value="PTH11-LIKE INTEGRAL MEMBRANE PROTEIN (AFU_ORTHOLOGUE AFUA_5G11245)"/>
    <property type="match status" value="1"/>
</dbReference>
<feature type="transmembrane region" description="Helical" evidence="7">
    <location>
        <begin position="110"/>
        <end position="137"/>
    </location>
</feature>
<feature type="transmembrane region" description="Helical" evidence="7">
    <location>
        <begin position="223"/>
        <end position="250"/>
    </location>
</feature>
<comment type="caution">
    <text evidence="9">The sequence shown here is derived from an EMBL/GenBank/DDBJ whole genome shotgun (WGS) entry which is preliminary data.</text>
</comment>
<evidence type="ECO:0000256" key="5">
    <source>
        <dbReference type="ARBA" id="ARBA00038359"/>
    </source>
</evidence>
<feature type="region of interest" description="Disordered" evidence="6">
    <location>
        <begin position="313"/>
        <end position="399"/>
    </location>
</feature>
<feature type="compositionally biased region" description="Basic and acidic residues" evidence="6">
    <location>
        <begin position="389"/>
        <end position="399"/>
    </location>
</feature>
<feature type="compositionally biased region" description="Basic and acidic residues" evidence="6">
    <location>
        <begin position="357"/>
        <end position="372"/>
    </location>
</feature>
<proteinExistence type="inferred from homology"/>
<dbReference type="Pfam" id="PF20684">
    <property type="entry name" value="Fung_rhodopsin"/>
    <property type="match status" value="1"/>
</dbReference>
<dbReference type="EMBL" id="JAQQWN010000008">
    <property type="protein sequence ID" value="KAK8071147.1"/>
    <property type="molecule type" value="Genomic_DNA"/>
</dbReference>
<evidence type="ECO:0000259" key="8">
    <source>
        <dbReference type="Pfam" id="PF20684"/>
    </source>
</evidence>
<feature type="compositionally biased region" description="Basic and acidic residues" evidence="6">
    <location>
        <begin position="332"/>
        <end position="345"/>
    </location>
</feature>
<evidence type="ECO:0000256" key="3">
    <source>
        <dbReference type="ARBA" id="ARBA00022989"/>
    </source>
</evidence>
<feature type="domain" description="Rhodopsin" evidence="8">
    <location>
        <begin position="50"/>
        <end position="251"/>
    </location>
</feature>
<name>A0ABR1VIT4_9PEZI</name>
<feature type="transmembrane region" description="Helical" evidence="7">
    <location>
        <begin position="30"/>
        <end position="51"/>
    </location>
</feature>
<comment type="similarity">
    <text evidence="5">Belongs to the SAT4 family.</text>
</comment>
<evidence type="ECO:0000256" key="4">
    <source>
        <dbReference type="ARBA" id="ARBA00023136"/>
    </source>
</evidence>
<dbReference type="GeneID" id="92048725"/>
<keyword evidence="4 7" id="KW-0472">Membrane</keyword>
<dbReference type="PANTHER" id="PTHR33048:SF108">
    <property type="entry name" value="INTEGRAL MEMBRANE PROTEIN"/>
    <property type="match status" value="1"/>
</dbReference>
<sequence>MPSPTVGAVPPPPGVTPNFQHPPDAGRTTILGGSTVCVTVVFVAFLLRCCAKYSIRQKYTIEDWPCAIAWWLYIQSLLYGPTVFSTKVTLLFLTSRVCSVRRTISKSIHLFIYFLVICYIPLQIVKTIVCLPIEAYWDPEVRNDTAKDVKCLNQGAIFLVDSGVAVVTDATIVVLPIVLVWSMRLPLCKKVRAAGILGAGGVAVAVTAYRLPLLFKFERSMDVTAGFVIIGLVCPLEQAIGFVCACLPLLNLFKSRRMTPGGPGCWRMSPAPSTTEVSPLMATVSSRNHRQALLANLWEIQQLTARIGVQLAAEQDPKVSPQGTRDTTYDTAWDREANSPGEQREGWLATSRGSTTRGHEQSSDDRTVRIANDEPTSSSPLPKPQPVIIRDRIWDGDRT</sequence>
<evidence type="ECO:0000313" key="10">
    <source>
        <dbReference type="Proteomes" id="UP001433268"/>
    </source>
</evidence>
<gene>
    <name evidence="9" type="ORF">PG997_011350</name>
</gene>
<keyword evidence="10" id="KW-1185">Reference proteome</keyword>
<feature type="transmembrane region" description="Helical" evidence="7">
    <location>
        <begin position="193"/>
        <end position="211"/>
    </location>
</feature>
<keyword evidence="3 7" id="KW-1133">Transmembrane helix</keyword>